<dbReference type="Gene3D" id="1.10.390.10">
    <property type="entry name" value="Neutral Protease Domain 2"/>
    <property type="match status" value="1"/>
</dbReference>
<evidence type="ECO:0000256" key="2">
    <source>
        <dbReference type="ARBA" id="ARBA00001947"/>
    </source>
</evidence>
<evidence type="ECO:0000256" key="10">
    <source>
        <dbReference type="ARBA" id="ARBA00022833"/>
    </source>
</evidence>
<proteinExistence type="inferred from homology"/>
<evidence type="ECO:0000259" key="13">
    <source>
        <dbReference type="Pfam" id="PF01433"/>
    </source>
</evidence>
<dbReference type="GO" id="GO:0005737">
    <property type="term" value="C:cytoplasm"/>
    <property type="evidence" value="ECO:0007669"/>
    <property type="project" value="TreeGrafter"/>
</dbReference>
<sequence>MNSSTILRLFFLLLFGLAGAVQSTKAQTLPIPEHECAISRKTATPQPLADGITSLAHRDLMRQYDVHWYKLDLNMERNSLEVGGTVTILATALQDMTQFAFELHSNFTISSLVVNGVTASVNRQGGEAVVALPSTVQKNGNFTVQITYAGFAPSGASAAIGNGFNTGVAQPWGSQVTWSLSEPFAAYEWFPVKQLLSDKADSVTVWVTTDETNKVGSNGLLQRITPLPNQKHRYEWKSNYPIAYYLISVAVAQYQEYSYTVALPGVAQPMLVQNYVYQHPNLLNTFKFQIDQTGPLLQLFSGLYGTYPFYKEKYGHSMAPIGGGMEHQTMTTQSSFNFTLTAHELAHQWWGDEVTCQDWSHIWLNEGFASYSEYIALQNLIPADARGWLNSAHQSALSQPLGSVFVKDSTNVSRIFSSALTYRKGAFVLHMLRKVVKQDAVFFQVLQEYRREFMYSVADTRDFQRVAERVSGLNLQTFFDQWVYGEGYPQVDLTWAQQGKEVVLKTAQTGSSPATPVFVTEVEYLIHTDAVDTLVVLPLRQASEIYTFQVRGSVQSIEVDPAQWLLNTVVSNKQDVTLLQELNSNVVVYPNPTAGRLFVRGGQGPWDEAVVVDLLGRTIKKVSLAHGFLDVPDVRPGPYVLRLKKGGTYSFIRFLKL</sequence>
<keyword evidence="7" id="KW-0645">Protease</keyword>
<evidence type="ECO:0000256" key="9">
    <source>
        <dbReference type="ARBA" id="ARBA00022801"/>
    </source>
</evidence>
<dbReference type="GO" id="GO:0016285">
    <property type="term" value="F:alanyl aminopeptidase activity"/>
    <property type="evidence" value="ECO:0007669"/>
    <property type="project" value="UniProtKB-EC"/>
</dbReference>
<feature type="domain" description="Peptidase M1 membrane alanine aminopeptidase" evidence="13">
    <location>
        <begin position="331"/>
        <end position="482"/>
    </location>
</feature>
<keyword evidence="10" id="KW-0862">Zinc</keyword>
<evidence type="ECO:0000256" key="6">
    <source>
        <dbReference type="ARBA" id="ARBA00022438"/>
    </source>
</evidence>
<dbReference type="CDD" id="cd09603">
    <property type="entry name" value="M1_APN_like"/>
    <property type="match status" value="1"/>
</dbReference>
<dbReference type="GO" id="GO:0042277">
    <property type="term" value="F:peptide binding"/>
    <property type="evidence" value="ECO:0007669"/>
    <property type="project" value="TreeGrafter"/>
</dbReference>
<gene>
    <name evidence="14" type="ORF">GU926_03345</name>
</gene>
<evidence type="ECO:0000256" key="1">
    <source>
        <dbReference type="ARBA" id="ARBA00000098"/>
    </source>
</evidence>
<dbReference type="Proteomes" id="UP000464214">
    <property type="component" value="Chromosome"/>
</dbReference>
<keyword evidence="8" id="KW-0479">Metal-binding</keyword>
<evidence type="ECO:0000256" key="7">
    <source>
        <dbReference type="ARBA" id="ARBA00022670"/>
    </source>
</evidence>
<dbReference type="InterPro" id="IPR042097">
    <property type="entry name" value="Aminopeptidase_N-like_N_sf"/>
</dbReference>
<dbReference type="KEGG" id="nib:GU926_03345"/>
<keyword evidence="6" id="KW-0031">Aminopeptidase</keyword>
<feature type="chain" id="PRO_5026764401" description="Aminopeptidase N" evidence="12">
    <location>
        <begin position="21"/>
        <end position="657"/>
    </location>
</feature>
<dbReference type="InterPro" id="IPR014782">
    <property type="entry name" value="Peptidase_M1_dom"/>
</dbReference>
<feature type="signal peptide" evidence="12">
    <location>
        <begin position="1"/>
        <end position="20"/>
    </location>
</feature>
<keyword evidence="12" id="KW-0732">Signal</keyword>
<evidence type="ECO:0000256" key="11">
    <source>
        <dbReference type="ARBA" id="ARBA00023049"/>
    </source>
</evidence>
<organism evidence="14 15">
    <name type="scientific">Nibribacter ruber</name>
    <dbReference type="NCBI Taxonomy" id="2698458"/>
    <lineage>
        <taxon>Bacteria</taxon>
        <taxon>Pseudomonadati</taxon>
        <taxon>Bacteroidota</taxon>
        <taxon>Cytophagia</taxon>
        <taxon>Cytophagales</taxon>
        <taxon>Hymenobacteraceae</taxon>
        <taxon>Nibribacter</taxon>
    </lineage>
</organism>
<keyword evidence="15" id="KW-1185">Reference proteome</keyword>
<protein>
    <recommendedName>
        <fullName evidence="5">Aminopeptidase N</fullName>
        <ecNumber evidence="4">3.4.11.2</ecNumber>
    </recommendedName>
</protein>
<evidence type="ECO:0000313" key="14">
    <source>
        <dbReference type="EMBL" id="QHL86526.1"/>
    </source>
</evidence>
<dbReference type="GO" id="GO:0016020">
    <property type="term" value="C:membrane"/>
    <property type="evidence" value="ECO:0007669"/>
    <property type="project" value="TreeGrafter"/>
</dbReference>
<dbReference type="EMBL" id="CP047897">
    <property type="protein sequence ID" value="QHL86526.1"/>
    <property type="molecule type" value="Genomic_DNA"/>
</dbReference>
<accession>A0A6P1NRS3</accession>
<comment type="similarity">
    <text evidence="3">Belongs to the peptidase M1 family.</text>
</comment>
<dbReference type="GO" id="GO:0008270">
    <property type="term" value="F:zinc ion binding"/>
    <property type="evidence" value="ECO:0007669"/>
    <property type="project" value="InterPro"/>
</dbReference>
<dbReference type="InterPro" id="IPR027268">
    <property type="entry name" value="Peptidase_M4/M1_CTD_sf"/>
</dbReference>
<dbReference type="Gene3D" id="2.60.40.1730">
    <property type="entry name" value="tricorn interacting facor f3 domain"/>
    <property type="match status" value="1"/>
</dbReference>
<dbReference type="AlphaFoldDB" id="A0A6P1NRS3"/>
<evidence type="ECO:0000256" key="5">
    <source>
        <dbReference type="ARBA" id="ARBA00015611"/>
    </source>
</evidence>
<dbReference type="InterPro" id="IPR050344">
    <property type="entry name" value="Peptidase_M1_aminopeptidases"/>
</dbReference>
<dbReference type="GO" id="GO:0043171">
    <property type="term" value="P:peptide catabolic process"/>
    <property type="evidence" value="ECO:0007669"/>
    <property type="project" value="TreeGrafter"/>
</dbReference>
<dbReference type="GO" id="GO:0006508">
    <property type="term" value="P:proteolysis"/>
    <property type="evidence" value="ECO:0007669"/>
    <property type="project" value="UniProtKB-KW"/>
</dbReference>
<dbReference type="InterPro" id="IPR001930">
    <property type="entry name" value="Peptidase_M1"/>
</dbReference>
<dbReference type="Pfam" id="PF01433">
    <property type="entry name" value="Peptidase_M1"/>
    <property type="match status" value="1"/>
</dbReference>
<name>A0A6P1NRS3_9BACT</name>
<dbReference type="SUPFAM" id="SSF63737">
    <property type="entry name" value="Leukotriene A4 hydrolase N-terminal domain"/>
    <property type="match status" value="1"/>
</dbReference>
<dbReference type="PRINTS" id="PR00756">
    <property type="entry name" value="ALADIPTASE"/>
</dbReference>
<evidence type="ECO:0000256" key="12">
    <source>
        <dbReference type="SAM" id="SignalP"/>
    </source>
</evidence>
<evidence type="ECO:0000256" key="4">
    <source>
        <dbReference type="ARBA" id="ARBA00012564"/>
    </source>
</evidence>
<dbReference type="PANTHER" id="PTHR11533:SF174">
    <property type="entry name" value="PUROMYCIN-SENSITIVE AMINOPEPTIDASE-RELATED"/>
    <property type="match status" value="1"/>
</dbReference>
<dbReference type="PANTHER" id="PTHR11533">
    <property type="entry name" value="PROTEASE M1 ZINC METALLOPROTEASE"/>
    <property type="match status" value="1"/>
</dbReference>
<reference evidence="14 15" key="1">
    <citation type="submission" date="2020-01" db="EMBL/GenBank/DDBJ databases">
        <authorList>
            <person name="Kim M."/>
        </authorList>
    </citation>
    <scope>NUCLEOTIDE SEQUENCE [LARGE SCALE GENOMIC DNA]</scope>
    <source>
        <strain evidence="14 15">BT10</strain>
    </source>
</reference>
<evidence type="ECO:0000313" key="15">
    <source>
        <dbReference type="Proteomes" id="UP000464214"/>
    </source>
</evidence>
<dbReference type="RefSeq" id="WP_160689001.1">
    <property type="nucleotide sequence ID" value="NZ_CP047897.1"/>
</dbReference>
<evidence type="ECO:0000256" key="8">
    <source>
        <dbReference type="ARBA" id="ARBA00022723"/>
    </source>
</evidence>
<dbReference type="EC" id="3.4.11.2" evidence="4"/>
<comment type="cofactor">
    <cofactor evidence="2">
        <name>Zn(2+)</name>
        <dbReference type="ChEBI" id="CHEBI:29105"/>
    </cofactor>
</comment>
<dbReference type="SUPFAM" id="SSF55486">
    <property type="entry name" value="Metalloproteases ('zincins'), catalytic domain"/>
    <property type="match status" value="1"/>
</dbReference>
<dbReference type="GO" id="GO:0070006">
    <property type="term" value="F:metalloaminopeptidase activity"/>
    <property type="evidence" value="ECO:0007669"/>
    <property type="project" value="TreeGrafter"/>
</dbReference>
<comment type="catalytic activity">
    <reaction evidence="1">
        <text>Release of an N-terminal amino acid, Xaa-|-Yaa- from a peptide, amide or arylamide. Xaa is preferably Ala, but may be most amino acids including Pro (slow action). When a terminal hydrophobic residue is followed by a prolyl residue, the two may be released as an intact Xaa-Pro dipeptide.</text>
        <dbReference type="EC" id="3.4.11.2"/>
    </reaction>
</comment>
<keyword evidence="9" id="KW-0378">Hydrolase</keyword>
<evidence type="ECO:0000256" key="3">
    <source>
        <dbReference type="ARBA" id="ARBA00010136"/>
    </source>
</evidence>
<keyword evidence="11" id="KW-0482">Metalloprotease</keyword>
<dbReference type="GO" id="GO:0005615">
    <property type="term" value="C:extracellular space"/>
    <property type="evidence" value="ECO:0007669"/>
    <property type="project" value="TreeGrafter"/>
</dbReference>